<feature type="region of interest" description="Disordered" evidence="1">
    <location>
        <begin position="695"/>
        <end position="729"/>
    </location>
</feature>
<gene>
    <name evidence="2" type="ORF">TTHERM_00144880</name>
</gene>
<dbReference type="Proteomes" id="UP000009168">
    <property type="component" value="Unassembled WGS sequence"/>
</dbReference>
<feature type="compositionally biased region" description="Acidic residues" evidence="1">
    <location>
        <begin position="199"/>
        <end position="208"/>
    </location>
</feature>
<proteinExistence type="predicted"/>
<dbReference type="eggNOG" id="ENOG502SUFX">
    <property type="taxonomic scope" value="Eukaryota"/>
</dbReference>
<dbReference type="OrthoDB" id="290124at2759"/>
<feature type="region of interest" description="Disordered" evidence="1">
    <location>
        <begin position="192"/>
        <end position="220"/>
    </location>
</feature>
<accession>I7LU99</accession>
<organism evidence="2 3">
    <name type="scientific">Tetrahymena thermophila (strain SB210)</name>
    <dbReference type="NCBI Taxonomy" id="312017"/>
    <lineage>
        <taxon>Eukaryota</taxon>
        <taxon>Sar</taxon>
        <taxon>Alveolata</taxon>
        <taxon>Ciliophora</taxon>
        <taxon>Intramacronucleata</taxon>
        <taxon>Oligohymenophorea</taxon>
        <taxon>Hymenostomatida</taxon>
        <taxon>Tetrahymenina</taxon>
        <taxon>Tetrahymenidae</taxon>
        <taxon>Tetrahymena</taxon>
    </lineage>
</organism>
<evidence type="ECO:0000256" key="1">
    <source>
        <dbReference type="SAM" id="MobiDB-lite"/>
    </source>
</evidence>
<feature type="compositionally biased region" description="Polar residues" evidence="1">
    <location>
        <begin position="210"/>
        <end position="220"/>
    </location>
</feature>
<protein>
    <submittedName>
        <fullName evidence="2">Uncharacterized protein</fullName>
    </submittedName>
</protein>
<dbReference type="AlphaFoldDB" id="I7LU99"/>
<evidence type="ECO:0000313" key="2">
    <source>
        <dbReference type="EMBL" id="EAR90883.2"/>
    </source>
</evidence>
<keyword evidence="3" id="KW-1185">Reference proteome</keyword>
<evidence type="ECO:0000313" key="3">
    <source>
        <dbReference type="Proteomes" id="UP000009168"/>
    </source>
</evidence>
<dbReference type="EMBL" id="GG662793">
    <property type="protein sequence ID" value="EAR90883.2"/>
    <property type="molecule type" value="Genomic_DNA"/>
</dbReference>
<name>I7LU99_TETTS</name>
<sequence>MTSQKKKTQNDSSQYVEQESHLNDKNNNYYEKLIMDKQSKGYQILREYVYYYGYNFCELCRLVDAQDRQLITKSEFRSILNTNKIDFYLTAEQIEEILTDLQTKFDGTDHYIPYYECYQLMKSYPPKTKFAVALMLGTKRKNPEDHQYDSWEKEIDKQRRNFWDRREPGEDWDFKYDDLTRLEISIMQSKRDEHGNIVQEEENDEEEYQNNKSQYRQATENEQYEKSVKNLYMMNNETILKNFDIKIAQQIAKILKPSNIVQFTDEQIEKVFRHNFGQDSKRIGQIYKIKHYFEDDFSKVIQEHFKELKLTEDEISLLHYRIWEDNNFAQFTFETLSRWVIKNRNQKLRELRTLGLSEQDQRRILNKQEAQSPKLFKQLVKYAYSFGLNFLMTSLSPIIERDNYILLNNITLYFKSLGIQFVPQDINDLKFYLANHGCIHLQDKSEQGFLNTSLLLDTKKLVDLITREAQKIAMNSIDFKAVGNKSKEQARRSIQSKIVQGIVNKLSLKLKIYTDENDLIEEIKLRKVVADYFSEIDQSDLDIVFSKLQNITQPSKYQSQRKIYLPELIDYLLGGPLFDDVLFQKINDFEKNQKIRDLGISNQQNIQSNNKEGEKSKLFKHLVLDNENFQDTQMNTQETNKSMHTGQVSFKINQDQQNQNTQDSQQHLAQSEPIEVPKKFLVVTKESIQKQIIEQKKQQKVKKVSEQSKQGNNAVDNQVISQNDKNQPDLQNQIEYEDIPWIPDYRKIALDQLGVKEKPKPGIDYIKGGFIYEENDDAFVAKPLDDRQVVNKLYESLKRKILVGQRATLKDFDAVDYVLIQFRNKLQAMDEHSKGAITLQQFYSFIKLNFPEFSPQECYQLRSMAEAYSTQNQYQNDSERLVSYTYFCMNLHKFICQNILFNDSYQQPNKW</sequence>
<reference evidence="3" key="1">
    <citation type="journal article" date="2006" name="PLoS Biol.">
        <title>Macronuclear genome sequence of the ciliate Tetrahymena thermophila, a model eukaryote.</title>
        <authorList>
            <person name="Eisen J.A."/>
            <person name="Coyne R.S."/>
            <person name="Wu M."/>
            <person name="Wu D."/>
            <person name="Thiagarajan M."/>
            <person name="Wortman J.R."/>
            <person name="Badger J.H."/>
            <person name="Ren Q."/>
            <person name="Amedeo P."/>
            <person name="Jones K.M."/>
            <person name="Tallon L.J."/>
            <person name="Delcher A.L."/>
            <person name="Salzberg S.L."/>
            <person name="Silva J.C."/>
            <person name="Haas B.J."/>
            <person name="Majoros W.H."/>
            <person name="Farzad M."/>
            <person name="Carlton J.M."/>
            <person name="Smith R.K. Jr."/>
            <person name="Garg J."/>
            <person name="Pearlman R.E."/>
            <person name="Karrer K.M."/>
            <person name="Sun L."/>
            <person name="Manning G."/>
            <person name="Elde N.C."/>
            <person name="Turkewitz A.P."/>
            <person name="Asai D.J."/>
            <person name="Wilkes D.E."/>
            <person name="Wang Y."/>
            <person name="Cai H."/>
            <person name="Collins K."/>
            <person name="Stewart B.A."/>
            <person name="Lee S.R."/>
            <person name="Wilamowska K."/>
            <person name="Weinberg Z."/>
            <person name="Ruzzo W.L."/>
            <person name="Wloga D."/>
            <person name="Gaertig J."/>
            <person name="Frankel J."/>
            <person name="Tsao C.-C."/>
            <person name="Gorovsky M.A."/>
            <person name="Keeling P.J."/>
            <person name="Waller R.F."/>
            <person name="Patron N.J."/>
            <person name="Cherry J.M."/>
            <person name="Stover N.A."/>
            <person name="Krieger C.J."/>
            <person name="del Toro C."/>
            <person name="Ryder H.F."/>
            <person name="Williamson S.C."/>
            <person name="Barbeau R.A."/>
            <person name="Hamilton E.P."/>
            <person name="Orias E."/>
        </authorList>
    </citation>
    <scope>NUCLEOTIDE SEQUENCE [LARGE SCALE GENOMIC DNA]</scope>
    <source>
        <strain evidence="3">SB210</strain>
    </source>
</reference>
<feature type="compositionally biased region" description="Polar residues" evidence="1">
    <location>
        <begin position="711"/>
        <end position="729"/>
    </location>
</feature>
<feature type="region of interest" description="Disordered" evidence="1">
    <location>
        <begin position="1"/>
        <end position="21"/>
    </location>
</feature>
<dbReference type="InParanoid" id="I7LU99"/>
<dbReference type="KEGG" id="tet:TTHERM_00144880"/>
<dbReference type="GeneID" id="7827757"/>
<dbReference type="RefSeq" id="XP_001011128.2">
    <property type="nucleotide sequence ID" value="XM_001011128.2"/>
</dbReference>